<accession>A0ABT5KC13</accession>
<organism evidence="1 2">
    <name type="scientific">Roseateles albus</name>
    <dbReference type="NCBI Taxonomy" id="2987525"/>
    <lineage>
        <taxon>Bacteria</taxon>
        <taxon>Pseudomonadati</taxon>
        <taxon>Pseudomonadota</taxon>
        <taxon>Betaproteobacteria</taxon>
        <taxon>Burkholderiales</taxon>
        <taxon>Sphaerotilaceae</taxon>
        <taxon>Roseateles</taxon>
    </lineage>
</organism>
<sequence length="157" mass="16787">MHPATLASQVINAAISELRTSAFPLFTFALYFDHESEALAVCADTEDNSNRTVASVNSYNAKYFHQYLAAGDLGMAKLWQANAGRSLSLGDFSRVNIARVESPGVEQSEEFFLILAQALAAHEEPILALSPTPSKVAFACSGVSAEVALMWSAKGDA</sequence>
<gene>
    <name evidence="1" type="ORF">PRZ03_03040</name>
</gene>
<evidence type="ECO:0000313" key="1">
    <source>
        <dbReference type="EMBL" id="MDC8770535.1"/>
    </source>
</evidence>
<name>A0ABT5KC13_9BURK</name>
<evidence type="ECO:0000313" key="2">
    <source>
        <dbReference type="Proteomes" id="UP001221189"/>
    </source>
</evidence>
<protein>
    <submittedName>
        <fullName evidence="1">Uncharacterized protein</fullName>
    </submittedName>
</protein>
<dbReference type="EMBL" id="JAQQXT010000001">
    <property type="protein sequence ID" value="MDC8770535.1"/>
    <property type="molecule type" value="Genomic_DNA"/>
</dbReference>
<keyword evidence="2" id="KW-1185">Reference proteome</keyword>
<dbReference type="Proteomes" id="UP001221189">
    <property type="component" value="Unassembled WGS sequence"/>
</dbReference>
<proteinExistence type="predicted"/>
<dbReference type="RefSeq" id="WP_273598962.1">
    <property type="nucleotide sequence ID" value="NZ_JAQQXT010000001.1"/>
</dbReference>
<reference evidence="1 2" key="1">
    <citation type="submission" date="2022-10" db="EMBL/GenBank/DDBJ databases">
        <title>Paucibacter sp. hw1 Genome sequencing.</title>
        <authorList>
            <person name="Park S."/>
        </authorList>
    </citation>
    <scope>NUCLEOTIDE SEQUENCE [LARGE SCALE GENOMIC DNA]</scope>
    <source>
        <strain evidence="2">hw1</strain>
    </source>
</reference>
<comment type="caution">
    <text evidence="1">The sequence shown here is derived from an EMBL/GenBank/DDBJ whole genome shotgun (WGS) entry which is preliminary data.</text>
</comment>